<organism evidence="2 3">
    <name type="scientific">Steinernema glaseri</name>
    <dbReference type="NCBI Taxonomy" id="37863"/>
    <lineage>
        <taxon>Eukaryota</taxon>
        <taxon>Metazoa</taxon>
        <taxon>Ecdysozoa</taxon>
        <taxon>Nematoda</taxon>
        <taxon>Chromadorea</taxon>
        <taxon>Rhabditida</taxon>
        <taxon>Tylenchina</taxon>
        <taxon>Panagrolaimomorpha</taxon>
        <taxon>Strongyloidoidea</taxon>
        <taxon>Steinernematidae</taxon>
        <taxon>Steinernema</taxon>
    </lineage>
</organism>
<protein>
    <submittedName>
        <fullName evidence="3">EIF3h_C domain-containing protein</fullName>
    </submittedName>
</protein>
<name>A0A1I8ABE3_9BILA</name>
<feature type="domain" description="eIF3h C-terminal" evidence="1">
    <location>
        <begin position="52"/>
        <end position="150"/>
    </location>
</feature>
<dbReference type="InterPro" id="IPR045810">
    <property type="entry name" value="eIF3h_C"/>
</dbReference>
<evidence type="ECO:0000313" key="3">
    <source>
        <dbReference type="WBParaSite" id="L893_g3861.t1"/>
    </source>
</evidence>
<sequence>MFRDLNYDYECVGFYQAVPFGSCYDEDIVSLLVEHQKNIEHAVALIYDPIRTEQGKLSLRAFRLSSSALEICEKGDLSPKEMKAAGLTLKNMFDEFPVVIKNSHLHNVFLAQLEMDSVEKGKSYECGATAFKMASPALLGQRVRLLIKETEGQLQTADAMRKRRN</sequence>
<accession>A0A1I8ABE3</accession>
<dbReference type="AlphaFoldDB" id="A0A1I8ABE3"/>
<dbReference type="WBParaSite" id="L893_g3861.t1">
    <property type="protein sequence ID" value="L893_g3861.t1"/>
    <property type="gene ID" value="L893_g3861"/>
</dbReference>
<evidence type="ECO:0000313" key="2">
    <source>
        <dbReference type="Proteomes" id="UP000095287"/>
    </source>
</evidence>
<keyword evidence="2" id="KW-1185">Reference proteome</keyword>
<proteinExistence type="predicted"/>
<evidence type="ECO:0000259" key="1">
    <source>
        <dbReference type="Pfam" id="PF19445"/>
    </source>
</evidence>
<reference evidence="3" key="1">
    <citation type="submission" date="2016-11" db="UniProtKB">
        <authorList>
            <consortium name="WormBaseParasite"/>
        </authorList>
    </citation>
    <scope>IDENTIFICATION</scope>
</reference>
<dbReference type="Pfam" id="PF19445">
    <property type="entry name" value="eIF3h_C"/>
    <property type="match status" value="1"/>
</dbReference>
<dbReference type="Gene3D" id="3.40.140.10">
    <property type="entry name" value="Cytidine Deaminase, domain 2"/>
    <property type="match status" value="1"/>
</dbReference>
<dbReference type="Proteomes" id="UP000095287">
    <property type="component" value="Unplaced"/>
</dbReference>